<dbReference type="Pfam" id="PF02632">
    <property type="entry name" value="BioY"/>
    <property type="match status" value="1"/>
</dbReference>
<keyword evidence="1" id="KW-1003">Cell membrane</keyword>
<dbReference type="Proteomes" id="UP001595846">
    <property type="component" value="Unassembled WGS sequence"/>
</dbReference>
<dbReference type="InterPro" id="IPR003784">
    <property type="entry name" value="BioY"/>
</dbReference>
<reference evidence="3 4" key="1">
    <citation type="journal article" date="2019" name="Int. J. Syst. Evol. Microbiol.">
        <title>The Global Catalogue of Microorganisms (GCM) 10K type strain sequencing project: providing services to taxonomists for standard genome sequencing and annotation.</title>
        <authorList>
            <consortium name="The Broad Institute Genomics Platform"/>
            <consortium name="The Broad Institute Genome Sequencing Center for Infectious Disease"/>
            <person name="Wu L."/>
            <person name="Ma J."/>
        </authorList>
    </citation>
    <scope>NUCLEOTIDE SEQUENCE [LARGE SCALE GENOMIC DNA]</scope>
    <source>
        <strain evidence="3 4">IBRC-M 10256</strain>
    </source>
</reference>
<keyword evidence="2" id="KW-1133">Transmembrane helix</keyword>
<dbReference type="PANTHER" id="PTHR34295">
    <property type="entry name" value="BIOTIN TRANSPORTER BIOY"/>
    <property type="match status" value="1"/>
</dbReference>
<dbReference type="EMBL" id="JBHSAQ010000006">
    <property type="protein sequence ID" value="MFC3958646.1"/>
    <property type="molecule type" value="Genomic_DNA"/>
</dbReference>
<dbReference type="PIRSF" id="PIRSF016661">
    <property type="entry name" value="BioY"/>
    <property type="match status" value="1"/>
</dbReference>
<feature type="transmembrane region" description="Helical" evidence="2">
    <location>
        <begin position="52"/>
        <end position="75"/>
    </location>
</feature>
<comment type="subcellular location">
    <subcellularLocation>
        <location evidence="1">Cell membrane</location>
        <topology evidence="1">Multi-pass membrane protein</topology>
    </subcellularLocation>
</comment>
<gene>
    <name evidence="3" type="ORF">ACFOUR_09730</name>
</gene>
<dbReference type="GeneID" id="73903698"/>
<keyword evidence="1" id="KW-0813">Transport</keyword>
<keyword evidence="1 2" id="KW-0472">Membrane</keyword>
<dbReference type="AlphaFoldDB" id="A0ABD5NNT6"/>
<dbReference type="GO" id="GO:0015225">
    <property type="term" value="F:biotin transmembrane transporter activity"/>
    <property type="evidence" value="ECO:0007669"/>
    <property type="project" value="UniProtKB-UniRule"/>
</dbReference>
<evidence type="ECO:0000256" key="2">
    <source>
        <dbReference type="SAM" id="Phobius"/>
    </source>
</evidence>
<feature type="transmembrane region" description="Helical" evidence="2">
    <location>
        <begin position="190"/>
        <end position="209"/>
    </location>
</feature>
<comment type="similarity">
    <text evidence="1">Belongs to the BioY family.</text>
</comment>
<evidence type="ECO:0000313" key="3">
    <source>
        <dbReference type="EMBL" id="MFC3958646.1"/>
    </source>
</evidence>
<organism evidence="3 4">
    <name type="scientific">Halovivax cerinus</name>
    <dbReference type="NCBI Taxonomy" id="1487865"/>
    <lineage>
        <taxon>Archaea</taxon>
        <taxon>Methanobacteriati</taxon>
        <taxon>Methanobacteriota</taxon>
        <taxon>Stenosarchaea group</taxon>
        <taxon>Halobacteria</taxon>
        <taxon>Halobacteriales</taxon>
        <taxon>Natrialbaceae</taxon>
        <taxon>Halovivax</taxon>
    </lineage>
</organism>
<feature type="transmembrane region" description="Helical" evidence="2">
    <location>
        <begin position="95"/>
        <end position="117"/>
    </location>
</feature>
<evidence type="ECO:0000256" key="1">
    <source>
        <dbReference type="PIRNR" id="PIRNR016661"/>
    </source>
</evidence>
<protein>
    <submittedName>
        <fullName evidence="3">Biotin transporter BioY</fullName>
    </submittedName>
</protein>
<dbReference type="Gene3D" id="1.10.1760.20">
    <property type="match status" value="1"/>
</dbReference>
<evidence type="ECO:0000313" key="4">
    <source>
        <dbReference type="Proteomes" id="UP001595846"/>
    </source>
</evidence>
<feature type="transmembrane region" description="Helical" evidence="2">
    <location>
        <begin position="20"/>
        <end position="40"/>
    </location>
</feature>
<dbReference type="GO" id="GO:0005886">
    <property type="term" value="C:plasma membrane"/>
    <property type="evidence" value="ECO:0007669"/>
    <property type="project" value="UniProtKB-SubCell"/>
</dbReference>
<keyword evidence="2" id="KW-0812">Transmembrane</keyword>
<accession>A0ABD5NNT6</accession>
<dbReference type="PANTHER" id="PTHR34295:SF1">
    <property type="entry name" value="BIOTIN TRANSPORTER BIOY"/>
    <property type="match status" value="1"/>
</dbReference>
<sequence length="217" mass="22532">MSTDHRFDSVELVPASIVRPFARAAVFAALTGVAAIAELQTPLSPAPVTLQVLFVFLAGLYLGPVWGSISMLLYLAAGAVGAPVYSGGDAGLGILFGNTGGFLLSYPVAAFVIGVPVHGRAGLGLGSGWPWRPGERNDFFDRVIVRDPADAPLPVLVFALAVGALVVYAFGAAYVTILLDLSPATATVQYVVPFLPVEFLKLIAALLVVRAGPIDLT</sequence>
<keyword evidence="4" id="KW-1185">Reference proteome</keyword>
<comment type="caution">
    <text evidence="3">The sequence shown here is derived from an EMBL/GenBank/DDBJ whole genome shotgun (WGS) entry which is preliminary data.</text>
</comment>
<proteinExistence type="inferred from homology"/>
<dbReference type="RefSeq" id="WP_256530986.1">
    <property type="nucleotide sequence ID" value="NZ_CP101824.1"/>
</dbReference>
<name>A0ABD5NNT6_9EURY</name>
<feature type="transmembrane region" description="Helical" evidence="2">
    <location>
        <begin position="155"/>
        <end position="178"/>
    </location>
</feature>